<dbReference type="EMBL" id="PYYB01000003">
    <property type="protein sequence ID" value="PTL55782.1"/>
    <property type="molecule type" value="Genomic_DNA"/>
</dbReference>
<dbReference type="RefSeq" id="WP_107570825.1">
    <property type="nucleotide sequence ID" value="NZ_PYYB01000003.1"/>
</dbReference>
<dbReference type="Proteomes" id="UP000240739">
    <property type="component" value="Unassembled WGS sequence"/>
</dbReference>
<feature type="compositionally biased region" description="Basic and acidic residues" evidence="1">
    <location>
        <begin position="181"/>
        <end position="195"/>
    </location>
</feature>
<accession>A0A2T4UED3</accession>
<evidence type="ECO:0000313" key="2">
    <source>
        <dbReference type="EMBL" id="PTL55782.1"/>
    </source>
</evidence>
<proteinExistence type="predicted"/>
<name>A0A2T4UED3_9ACTN</name>
<keyword evidence="3" id="KW-1185">Reference proteome</keyword>
<comment type="caution">
    <text evidence="2">The sequence shown here is derived from an EMBL/GenBank/DDBJ whole genome shotgun (WGS) entry which is preliminary data.</text>
</comment>
<dbReference type="AlphaFoldDB" id="A0A2T4UED3"/>
<gene>
    <name evidence="2" type="ORF">C7Y72_19325</name>
</gene>
<protein>
    <submittedName>
        <fullName evidence="2">Uncharacterized protein</fullName>
    </submittedName>
</protein>
<sequence length="344" mass="39507">MTEYARPQRACRTCGVVKAAEEFATSQSKRCDACIDEIRSRRCRNCGRAAGTTARGNARDYCHRAPCVAARNAANTAAYHEQQRTERAARTTRRCPVCDTEKPLTAEHWNAIYVDAHGATRTWQPYCRPCTRGEQRARYHGDPARRAYALERARQQREEAKARRAVDPEYDAHLRRIKREASARARERARERADQAESSEIAGRDMRDMLPAYALAVAFDAWVAAQQHDSRDVAFSIEETARELGTSARSVTGWRNGERDLVQFDLADRLLLAIDRLWWEVWTEDTVRRPLIVAEVWTKRRKNASRYWQRTARRRYGDGGPDHAALADVRRVWEGDTDELEEAA</sequence>
<reference evidence="2 3" key="1">
    <citation type="submission" date="2018-03" db="EMBL/GenBank/DDBJ databases">
        <title>Aquarubrobacter algicola gen. nov., sp. nov., a novel actinobacterium isolated from shallow eutrophic lake during the end of cyanobacterial harmful algal blooms.</title>
        <authorList>
            <person name="Chun S.J."/>
        </authorList>
    </citation>
    <scope>NUCLEOTIDE SEQUENCE [LARGE SCALE GENOMIC DNA]</scope>
    <source>
        <strain evidence="2 3">Seoho-28</strain>
    </source>
</reference>
<evidence type="ECO:0000313" key="3">
    <source>
        <dbReference type="Proteomes" id="UP000240739"/>
    </source>
</evidence>
<feature type="region of interest" description="Disordered" evidence="1">
    <location>
        <begin position="181"/>
        <end position="200"/>
    </location>
</feature>
<organism evidence="2 3">
    <name type="scientific">Paraconexibacter algicola</name>
    <dbReference type="NCBI Taxonomy" id="2133960"/>
    <lineage>
        <taxon>Bacteria</taxon>
        <taxon>Bacillati</taxon>
        <taxon>Actinomycetota</taxon>
        <taxon>Thermoleophilia</taxon>
        <taxon>Solirubrobacterales</taxon>
        <taxon>Paraconexibacteraceae</taxon>
        <taxon>Paraconexibacter</taxon>
    </lineage>
</organism>
<evidence type="ECO:0000256" key="1">
    <source>
        <dbReference type="SAM" id="MobiDB-lite"/>
    </source>
</evidence>